<dbReference type="Proteomes" id="UP001220225">
    <property type="component" value="Unassembled WGS sequence"/>
</dbReference>
<proteinExistence type="predicted"/>
<dbReference type="EMBL" id="JAQRFN010000066">
    <property type="protein sequence ID" value="MDC9599007.1"/>
    <property type="molecule type" value="Genomic_DNA"/>
</dbReference>
<name>A0ABT5LX74_9GAMM</name>
<reference evidence="1 2" key="1">
    <citation type="submission" date="2023-02" db="EMBL/GenBank/DDBJ databases">
        <title>Entomopathogenic bacteria.</title>
        <authorList>
            <person name="Machado R.A."/>
        </authorList>
    </citation>
    <scope>NUCLEOTIDE SEQUENCE [LARGE SCALE GENOMIC DNA]</scope>
    <source>
        <strain evidence="1 2">XENO-2</strain>
    </source>
</reference>
<evidence type="ECO:0000313" key="1">
    <source>
        <dbReference type="EMBL" id="MDC9599007.1"/>
    </source>
</evidence>
<protein>
    <submittedName>
        <fullName evidence="1">Uncharacterized protein</fullName>
    </submittedName>
</protein>
<keyword evidence="2" id="KW-1185">Reference proteome</keyword>
<accession>A0ABT5LX74</accession>
<evidence type="ECO:0000313" key="2">
    <source>
        <dbReference type="Proteomes" id="UP001220225"/>
    </source>
</evidence>
<organism evidence="1 2">
    <name type="scientific">Xenorhabdus anantnagensis</name>
    <dbReference type="NCBI Taxonomy" id="3025875"/>
    <lineage>
        <taxon>Bacteria</taxon>
        <taxon>Pseudomonadati</taxon>
        <taxon>Pseudomonadota</taxon>
        <taxon>Gammaproteobacteria</taxon>
        <taxon>Enterobacterales</taxon>
        <taxon>Morganellaceae</taxon>
        <taxon>Xenorhabdus</taxon>
    </lineage>
</organism>
<sequence length="111" mass="13223">MNLYPRRSTGRFVPKDPAERQQYLRELVAAITSHTAHPAMMTATERVNAEWIWNINHLAAFNPPLPQHMAEQRDEQERQAWRDYYENHHTEYDHYRGYSPTRRDGGIWTGD</sequence>
<comment type="caution">
    <text evidence="1">The sequence shown here is derived from an EMBL/GenBank/DDBJ whole genome shotgun (WGS) entry which is preliminary data.</text>
</comment>
<dbReference type="RefSeq" id="WP_273577685.1">
    <property type="nucleotide sequence ID" value="NZ_JAQRFN010000066.1"/>
</dbReference>
<gene>
    <name evidence="1" type="ORF">PSI14_19765</name>
</gene>